<name>A0A8K1H0L1_9PASS</name>
<keyword evidence="2" id="KW-1185">Reference proteome</keyword>
<gene>
    <name evidence="1" type="ORF">HGM15179_000436</name>
</gene>
<accession>A0A8K1H0L1</accession>
<sequence length="166" mass="19158">MLAADSKLRGVVDRPDVCADIQRAMDRLEKCDNRKLLKYRKEKCKVLHVVRNNPVTNTDWLGADWPECSFMNDLDVGAECAFNMLAADSKLRGVVDRPDVCADIQRAMDRLEKCDNRKLLKYRKEKCKVLHVVRNNPVTNTDWLGADWPECRLAKILDLGDWWTPV</sequence>
<evidence type="ECO:0000313" key="1">
    <source>
        <dbReference type="EMBL" id="TRZ26665.1"/>
    </source>
</evidence>
<comment type="caution">
    <text evidence="1">The sequence shown here is derived from an EMBL/GenBank/DDBJ whole genome shotgun (WGS) entry which is preliminary data.</text>
</comment>
<protein>
    <submittedName>
        <fullName evidence="1">Uncharacterized protein</fullName>
    </submittedName>
</protein>
<evidence type="ECO:0000313" key="2">
    <source>
        <dbReference type="Proteomes" id="UP000796761"/>
    </source>
</evidence>
<proteinExistence type="predicted"/>
<dbReference type="EMBL" id="SWJQ01000007">
    <property type="protein sequence ID" value="TRZ26665.1"/>
    <property type="molecule type" value="Genomic_DNA"/>
</dbReference>
<dbReference type="AlphaFoldDB" id="A0A8K1H0L1"/>
<organism evidence="1 2">
    <name type="scientific">Zosterops borbonicus</name>
    <dbReference type="NCBI Taxonomy" id="364589"/>
    <lineage>
        <taxon>Eukaryota</taxon>
        <taxon>Metazoa</taxon>
        <taxon>Chordata</taxon>
        <taxon>Craniata</taxon>
        <taxon>Vertebrata</taxon>
        <taxon>Euteleostomi</taxon>
        <taxon>Archelosauria</taxon>
        <taxon>Archosauria</taxon>
        <taxon>Dinosauria</taxon>
        <taxon>Saurischia</taxon>
        <taxon>Theropoda</taxon>
        <taxon>Coelurosauria</taxon>
        <taxon>Aves</taxon>
        <taxon>Neognathae</taxon>
        <taxon>Neoaves</taxon>
        <taxon>Telluraves</taxon>
        <taxon>Australaves</taxon>
        <taxon>Passeriformes</taxon>
        <taxon>Sylvioidea</taxon>
        <taxon>Zosteropidae</taxon>
        <taxon>Zosterops</taxon>
    </lineage>
</organism>
<dbReference type="Proteomes" id="UP000796761">
    <property type="component" value="Unassembled WGS sequence"/>
</dbReference>
<reference evidence="1" key="1">
    <citation type="submission" date="2019-04" db="EMBL/GenBank/DDBJ databases">
        <title>Genome assembly of Zosterops borbonicus 15179.</title>
        <authorList>
            <person name="Leroy T."/>
            <person name="Anselmetti Y."/>
            <person name="Tilak M.-K."/>
            <person name="Nabholz B."/>
        </authorList>
    </citation>
    <scope>NUCLEOTIDE SEQUENCE</scope>
    <source>
        <strain evidence="1">HGM_15179</strain>
        <tissue evidence="1">Muscle</tissue>
    </source>
</reference>